<dbReference type="AlphaFoldDB" id="A0A061BGA4"/>
<feature type="compositionally biased region" description="Basic and acidic residues" evidence="1">
    <location>
        <begin position="105"/>
        <end position="131"/>
    </location>
</feature>
<protein>
    <submittedName>
        <fullName evidence="2">RHTO0S17e02828g3_1</fullName>
    </submittedName>
</protein>
<accession>A0A061BGA4</accession>
<proteinExistence type="predicted"/>
<evidence type="ECO:0000256" key="1">
    <source>
        <dbReference type="SAM" id="MobiDB-lite"/>
    </source>
</evidence>
<name>A0A061BGA4_RHOTO</name>
<gene>
    <name evidence="2" type="ORF">RHTO0S_17e02828g</name>
</gene>
<sequence length="138" mass="15886">MHDCSNQLDRTACLSLSPHLLPDEHVVQEHATCRCFRTHASRAFAGSRRPLRHVRTSHRSAHGRRMGLMWTKLCVPPPSRVSLQVQTEETGKREETEEPEEMEETRETRETGETRKADERGEARETPEARAARGMLMR</sequence>
<feature type="region of interest" description="Disordered" evidence="1">
    <location>
        <begin position="81"/>
        <end position="138"/>
    </location>
</feature>
<reference evidence="2" key="1">
    <citation type="journal article" date="2014" name="Genome Announc.">
        <title>Draft genome sequence of Rhodosporidium toruloides CECT1137, an oleaginous yeast of biotechnological interest.</title>
        <authorList>
            <person name="Morin N."/>
            <person name="Calcas X."/>
            <person name="Devillers H."/>
            <person name="Durrens P."/>
            <person name="Sherman D.J."/>
            <person name="Nicaud J.-M."/>
            <person name="Neuveglise C."/>
        </authorList>
    </citation>
    <scope>NUCLEOTIDE SEQUENCE</scope>
    <source>
        <strain evidence="2">CECT1137</strain>
    </source>
</reference>
<evidence type="ECO:0000313" key="2">
    <source>
        <dbReference type="EMBL" id="CDR48403.1"/>
    </source>
</evidence>
<dbReference type="EMBL" id="LK052952">
    <property type="protein sequence ID" value="CDR48403.1"/>
    <property type="molecule type" value="Genomic_DNA"/>
</dbReference>
<organism evidence="2">
    <name type="scientific">Rhodotorula toruloides</name>
    <name type="common">Yeast</name>
    <name type="synonym">Rhodosporidium toruloides</name>
    <dbReference type="NCBI Taxonomy" id="5286"/>
    <lineage>
        <taxon>Eukaryota</taxon>
        <taxon>Fungi</taxon>
        <taxon>Dikarya</taxon>
        <taxon>Basidiomycota</taxon>
        <taxon>Pucciniomycotina</taxon>
        <taxon>Microbotryomycetes</taxon>
        <taxon>Sporidiobolales</taxon>
        <taxon>Sporidiobolaceae</taxon>
        <taxon>Rhodotorula</taxon>
    </lineage>
</organism>